<dbReference type="RefSeq" id="WP_074731901.1">
    <property type="nucleotide sequence ID" value="NZ_CACWHD010000010.1"/>
</dbReference>
<dbReference type="EMBL" id="FNYK01000019">
    <property type="protein sequence ID" value="SEI72616.1"/>
    <property type="molecule type" value="Genomic_DNA"/>
</dbReference>
<organism evidence="1 2">
    <name type="scientific">Sharpea azabuensis</name>
    <dbReference type="NCBI Taxonomy" id="322505"/>
    <lineage>
        <taxon>Bacteria</taxon>
        <taxon>Bacillati</taxon>
        <taxon>Bacillota</taxon>
        <taxon>Erysipelotrichia</taxon>
        <taxon>Erysipelotrichales</taxon>
        <taxon>Coprobacillaceae</taxon>
        <taxon>Sharpea</taxon>
    </lineage>
</organism>
<sequence>MFTSQVDMKMVLEINKSLRDHHMLSEVHTYSGCATCGLRLMRKNNEDINMILDIIQDYLDTKWMKVSLNAYDEEMLYINSKFE</sequence>
<gene>
    <name evidence="1" type="ORF">SAMN04487834_101931</name>
</gene>
<accession>A0A1H6T075</accession>
<dbReference type="eggNOG" id="ENOG5033C9G">
    <property type="taxonomic scope" value="Bacteria"/>
</dbReference>
<evidence type="ECO:0000313" key="2">
    <source>
        <dbReference type="Proteomes" id="UP000183028"/>
    </source>
</evidence>
<evidence type="ECO:0000313" key="1">
    <source>
        <dbReference type="EMBL" id="SEI72616.1"/>
    </source>
</evidence>
<dbReference type="Proteomes" id="UP000183028">
    <property type="component" value="Unassembled WGS sequence"/>
</dbReference>
<name>A0A1H6T075_9FIRM</name>
<reference evidence="2" key="1">
    <citation type="submission" date="2016-10" db="EMBL/GenBank/DDBJ databases">
        <authorList>
            <person name="Varghese N."/>
        </authorList>
    </citation>
    <scope>NUCLEOTIDE SEQUENCE [LARGE SCALE GENOMIC DNA]</scope>
    <source>
        <strain evidence="2">DSM 20406</strain>
    </source>
</reference>
<proteinExistence type="predicted"/>
<dbReference type="AlphaFoldDB" id="A0A1H6T075"/>
<protein>
    <submittedName>
        <fullName evidence="1">Uncharacterized protein</fullName>
    </submittedName>
</protein>
<keyword evidence="2" id="KW-1185">Reference proteome</keyword>
<dbReference type="STRING" id="322505.SAMN04487836_10879"/>
<dbReference type="OrthoDB" id="1649040at2"/>